<gene>
    <name evidence="17" type="primary">Pex13</name>
    <name evidence="17" type="ORF">Anas_01902</name>
</gene>
<keyword evidence="7" id="KW-0811">Translocation</keyword>
<evidence type="ECO:0000256" key="4">
    <source>
        <dbReference type="ARBA" id="ARBA00022692"/>
    </source>
</evidence>
<dbReference type="PROSITE" id="PS50002">
    <property type="entry name" value="SH3"/>
    <property type="match status" value="1"/>
</dbReference>
<keyword evidence="4 15" id="KW-0812">Transmembrane</keyword>
<dbReference type="AlphaFoldDB" id="A0A5N5SPD5"/>
<feature type="domain" description="SH3" evidence="16">
    <location>
        <begin position="244"/>
        <end position="306"/>
    </location>
</feature>
<dbReference type="Pfam" id="PF04088">
    <property type="entry name" value="Peroxin-13_N"/>
    <property type="match status" value="1"/>
</dbReference>
<keyword evidence="8 15" id="KW-0472">Membrane</keyword>
<dbReference type="Gene3D" id="2.30.30.40">
    <property type="entry name" value="SH3 Domains"/>
    <property type="match status" value="1"/>
</dbReference>
<evidence type="ECO:0000256" key="9">
    <source>
        <dbReference type="ARBA" id="ARBA00023140"/>
    </source>
</evidence>
<evidence type="ECO:0000256" key="12">
    <source>
        <dbReference type="ARBA" id="ARBA00046271"/>
    </source>
</evidence>
<dbReference type="GO" id="GO:0005778">
    <property type="term" value="C:peroxisomal membrane"/>
    <property type="evidence" value="ECO:0007669"/>
    <property type="project" value="UniProtKB-SubCell"/>
</dbReference>
<dbReference type="PANTHER" id="PTHR19332">
    <property type="entry name" value="PEROXISOMAL MEMBRANE PROTEIN PEX13"/>
    <property type="match status" value="1"/>
</dbReference>
<reference evidence="17 18" key="1">
    <citation type="journal article" date="2019" name="PLoS Biol.">
        <title>Sex chromosomes control vertical transmission of feminizing Wolbachia symbionts in an isopod.</title>
        <authorList>
            <person name="Becking T."/>
            <person name="Chebbi M.A."/>
            <person name="Giraud I."/>
            <person name="Moumen B."/>
            <person name="Laverre T."/>
            <person name="Caubet Y."/>
            <person name="Peccoud J."/>
            <person name="Gilbert C."/>
            <person name="Cordaux R."/>
        </authorList>
    </citation>
    <scope>NUCLEOTIDE SEQUENCE [LARGE SCALE GENOMIC DNA]</scope>
    <source>
        <strain evidence="17">ANa2</strain>
        <tissue evidence="17">Whole body excluding digestive tract and cuticle</tissue>
    </source>
</reference>
<dbReference type="SUPFAM" id="SSF50044">
    <property type="entry name" value="SH3-domain"/>
    <property type="match status" value="1"/>
</dbReference>
<evidence type="ECO:0000256" key="13">
    <source>
        <dbReference type="PROSITE-ProRule" id="PRU00192"/>
    </source>
</evidence>
<feature type="transmembrane region" description="Helical" evidence="15">
    <location>
        <begin position="206"/>
        <end position="227"/>
    </location>
</feature>
<dbReference type="OrthoDB" id="10037838at2759"/>
<sequence length="383" mass="43188">MNHESEPPNLIYSPNFDSGAARIPPRPPLPPPRNANSSYSNTSYSNPLSYNAYSGYSPSYNRPFYGGYNSYSPYNNYYNSFGGPRLPHNSGFTEEAQESSREAFANIERIVHTFGSVNMMIESTYYALQSSFNAVLSVAENLSRLKEQFGQILSAFTLIRSIQWLLKRLFYLLGLRAQDPSTELAWKEAANASFEEFSGETSRRSAWPMMIFVASVYIGPVLMWKLINKMRRKEKLSEKDVKEGNGYYAVAKFNYKAQSPEELSFNAGDYLKLAPYEKQTDKLWPLASNGQRSGIVPVNYIDIKLNSVSAGLEKNASVNVKNPYSYNTQMTNEKHSSSPYQTLVPTSTTFKQSEENLDSVKELKPSLPSSEAKDENKGKDSQE</sequence>
<dbReference type="PANTHER" id="PTHR19332:SF1">
    <property type="entry name" value="PEROXISOMAL MEMBRANE PROTEIN PEX13"/>
    <property type="match status" value="1"/>
</dbReference>
<evidence type="ECO:0000313" key="18">
    <source>
        <dbReference type="Proteomes" id="UP000326759"/>
    </source>
</evidence>
<dbReference type="Pfam" id="PF14604">
    <property type="entry name" value="SH3_9"/>
    <property type="match status" value="1"/>
</dbReference>
<evidence type="ECO:0000259" key="16">
    <source>
        <dbReference type="PROSITE" id="PS50002"/>
    </source>
</evidence>
<keyword evidence="6 15" id="KW-1133">Transmembrane helix</keyword>
<dbReference type="InterPro" id="IPR035463">
    <property type="entry name" value="Pex13"/>
</dbReference>
<proteinExistence type="inferred from homology"/>
<feature type="compositionally biased region" description="Basic and acidic residues" evidence="14">
    <location>
        <begin position="371"/>
        <end position="383"/>
    </location>
</feature>
<dbReference type="InterPro" id="IPR007223">
    <property type="entry name" value="Peroxin-13_N"/>
</dbReference>
<dbReference type="InterPro" id="IPR036028">
    <property type="entry name" value="SH3-like_dom_sf"/>
</dbReference>
<evidence type="ECO:0000256" key="6">
    <source>
        <dbReference type="ARBA" id="ARBA00022989"/>
    </source>
</evidence>
<dbReference type="Proteomes" id="UP000326759">
    <property type="component" value="Unassembled WGS sequence"/>
</dbReference>
<evidence type="ECO:0000313" key="17">
    <source>
        <dbReference type="EMBL" id="KAB7495941.1"/>
    </source>
</evidence>
<feature type="region of interest" description="Disordered" evidence="14">
    <location>
        <begin position="350"/>
        <end position="383"/>
    </location>
</feature>
<evidence type="ECO:0000256" key="10">
    <source>
        <dbReference type="ARBA" id="ARBA00029693"/>
    </source>
</evidence>
<evidence type="ECO:0000256" key="7">
    <source>
        <dbReference type="ARBA" id="ARBA00023010"/>
    </source>
</evidence>
<evidence type="ECO:0000256" key="11">
    <source>
        <dbReference type="ARBA" id="ARBA00034535"/>
    </source>
</evidence>
<evidence type="ECO:0000256" key="1">
    <source>
        <dbReference type="ARBA" id="ARBA00006033"/>
    </source>
</evidence>
<organism evidence="17 18">
    <name type="scientific">Armadillidium nasatum</name>
    <dbReference type="NCBI Taxonomy" id="96803"/>
    <lineage>
        <taxon>Eukaryota</taxon>
        <taxon>Metazoa</taxon>
        <taxon>Ecdysozoa</taxon>
        <taxon>Arthropoda</taxon>
        <taxon>Crustacea</taxon>
        <taxon>Multicrustacea</taxon>
        <taxon>Malacostraca</taxon>
        <taxon>Eumalacostraca</taxon>
        <taxon>Peracarida</taxon>
        <taxon>Isopoda</taxon>
        <taxon>Oniscidea</taxon>
        <taxon>Crinocheta</taxon>
        <taxon>Armadillidiidae</taxon>
        <taxon>Armadillidium</taxon>
    </lineage>
</organism>
<dbReference type="GO" id="GO:0016560">
    <property type="term" value="P:protein import into peroxisome matrix, docking"/>
    <property type="evidence" value="ECO:0007669"/>
    <property type="project" value="InterPro"/>
</dbReference>
<name>A0A5N5SPD5_9CRUS</name>
<keyword evidence="18" id="KW-1185">Reference proteome</keyword>
<dbReference type="EMBL" id="SEYY01021946">
    <property type="protein sequence ID" value="KAB7495941.1"/>
    <property type="molecule type" value="Genomic_DNA"/>
</dbReference>
<protein>
    <recommendedName>
        <fullName evidence="11">Peroxisomal membrane protein PEX13</fullName>
    </recommendedName>
    <alternativeName>
        <fullName evidence="10">Peroxin-13</fullName>
    </alternativeName>
</protein>
<feature type="compositionally biased region" description="Pro residues" evidence="14">
    <location>
        <begin position="24"/>
        <end position="33"/>
    </location>
</feature>
<evidence type="ECO:0000256" key="15">
    <source>
        <dbReference type="SAM" id="Phobius"/>
    </source>
</evidence>
<keyword evidence="2 13" id="KW-0728">SH3 domain</keyword>
<evidence type="ECO:0000256" key="3">
    <source>
        <dbReference type="ARBA" id="ARBA00022448"/>
    </source>
</evidence>
<comment type="caution">
    <text evidence="17">The sequence shown here is derived from an EMBL/GenBank/DDBJ whole genome shotgun (WGS) entry which is preliminary data.</text>
</comment>
<evidence type="ECO:0000256" key="8">
    <source>
        <dbReference type="ARBA" id="ARBA00023136"/>
    </source>
</evidence>
<accession>A0A5N5SPD5</accession>
<keyword evidence="3" id="KW-0813">Transport</keyword>
<comment type="subcellular location">
    <subcellularLocation>
        <location evidence="12">Peroxisome membrane</location>
    </subcellularLocation>
</comment>
<dbReference type="GO" id="GO:1990429">
    <property type="term" value="C:peroxisomal importomer complex"/>
    <property type="evidence" value="ECO:0007669"/>
    <property type="project" value="TreeGrafter"/>
</dbReference>
<evidence type="ECO:0000256" key="2">
    <source>
        <dbReference type="ARBA" id="ARBA00022443"/>
    </source>
</evidence>
<keyword evidence="9" id="KW-0576">Peroxisome</keyword>
<dbReference type="InterPro" id="IPR001452">
    <property type="entry name" value="SH3_domain"/>
</dbReference>
<evidence type="ECO:0000256" key="5">
    <source>
        <dbReference type="ARBA" id="ARBA00022927"/>
    </source>
</evidence>
<evidence type="ECO:0000256" key="14">
    <source>
        <dbReference type="SAM" id="MobiDB-lite"/>
    </source>
</evidence>
<dbReference type="SMART" id="SM00326">
    <property type="entry name" value="SH3"/>
    <property type="match status" value="1"/>
</dbReference>
<feature type="compositionally biased region" description="Basic and acidic residues" evidence="14">
    <location>
        <begin position="352"/>
        <end position="364"/>
    </location>
</feature>
<feature type="region of interest" description="Disordered" evidence="14">
    <location>
        <begin position="1"/>
        <end position="41"/>
    </location>
</feature>
<keyword evidence="5" id="KW-0653">Protein transport</keyword>
<comment type="similarity">
    <text evidence="1">Belongs to the peroxin-13 family.</text>
</comment>